<accession>A0A1S3IMH4</accession>
<sequence length="290" mass="31257">MATNEIRILPPPQERTALVQRPDRRFPNKNTYRIVGGVHVTFGILCIVLAGLAIQQRAPWSHLGIGLWGGVLFIVTGCCGYSASLLTKKYKVTAFLIMSIASVLVAMLTVILCAHGAIRQTSGPVWIHHVFGHDDDGEHFYHAQIHGPSVDHPNESQNHSVNVFLAVVGGCEALLGLFSVCIAYKRRTTDNPGSVMQSGSQLSPYVVYTVPASSAFIVPQPGMLMNLAPSQPGCSSVLPSPTNDSQDAMGSQSTPGLPPSYNEAIYKVPSGSSEPFDITKYQNSQNENKI</sequence>
<organism evidence="8 9">
    <name type="scientific">Lingula anatina</name>
    <name type="common">Brachiopod</name>
    <name type="synonym">Lingula unguis</name>
    <dbReference type="NCBI Taxonomy" id="7574"/>
    <lineage>
        <taxon>Eukaryota</taxon>
        <taxon>Metazoa</taxon>
        <taxon>Spiralia</taxon>
        <taxon>Lophotrochozoa</taxon>
        <taxon>Brachiopoda</taxon>
        <taxon>Linguliformea</taxon>
        <taxon>Lingulata</taxon>
        <taxon>Lingulida</taxon>
        <taxon>Linguloidea</taxon>
        <taxon>Lingulidae</taxon>
        <taxon>Lingula</taxon>
    </lineage>
</organism>
<evidence type="ECO:0000313" key="8">
    <source>
        <dbReference type="Proteomes" id="UP000085678"/>
    </source>
</evidence>
<evidence type="ECO:0000256" key="4">
    <source>
        <dbReference type="ARBA" id="ARBA00022989"/>
    </source>
</evidence>
<dbReference type="PANTHER" id="PTHR23320">
    <property type="entry name" value="MEMBRANE-SPANNING 4-DOMAINS SUBFAMILY A MS4A -RELATED"/>
    <property type="match status" value="1"/>
</dbReference>
<feature type="transmembrane region" description="Helical" evidence="7">
    <location>
        <begin position="60"/>
        <end position="83"/>
    </location>
</feature>
<evidence type="ECO:0000256" key="1">
    <source>
        <dbReference type="ARBA" id="ARBA00004141"/>
    </source>
</evidence>
<dbReference type="InterPro" id="IPR030417">
    <property type="entry name" value="MS4A"/>
</dbReference>
<keyword evidence="3 7" id="KW-0812">Transmembrane</keyword>
<evidence type="ECO:0000313" key="9">
    <source>
        <dbReference type="RefSeq" id="XP_013399288.1"/>
    </source>
</evidence>
<dbReference type="Proteomes" id="UP000085678">
    <property type="component" value="Unplaced"/>
</dbReference>
<feature type="transmembrane region" description="Helical" evidence="7">
    <location>
        <begin position="34"/>
        <end position="54"/>
    </location>
</feature>
<evidence type="ECO:0000256" key="5">
    <source>
        <dbReference type="ARBA" id="ARBA00023136"/>
    </source>
</evidence>
<evidence type="ECO:0000256" key="7">
    <source>
        <dbReference type="SAM" id="Phobius"/>
    </source>
</evidence>
<dbReference type="GeneID" id="106165581"/>
<protein>
    <submittedName>
        <fullName evidence="9">Uncharacterized protein LOC106165581</fullName>
    </submittedName>
</protein>
<feature type="compositionally biased region" description="Polar residues" evidence="6">
    <location>
        <begin position="231"/>
        <end position="255"/>
    </location>
</feature>
<reference evidence="9" key="1">
    <citation type="submission" date="2025-08" db="UniProtKB">
        <authorList>
            <consortium name="RefSeq"/>
        </authorList>
    </citation>
    <scope>IDENTIFICATION</scope>
    <source>
        <tissue evidence="9">Gonads</tissue>
    </source>
</reference>
<gene>
    <name evidence="9" type="primary">LOC106165581</name>
</gene>
<evidence type="ECO:0000256" key="6">
    <source>
        <dbReference type="SAM" id="MobiDB-lite"/>
    </source>
</evidence>
<dbReference type="InterPro" id="IPR007237">
    <property type="entry name" value="CD20-like"/>
</dbReference>
<evidence type="ECO:0000256" key="3">
    <source>
        <dbReference type="ARBA" id="ARBA00022692"/>
    </source>
</evidence>
<dbReference type="PANTHER" id="PTHR23320:SF173">
    <property type="entry name" value="MARVEL DOMAIN-CONTAINING PROTEIN-RELATED"/>
    <property type="match status" value="1"/>
</dbReference>
<dbReference type="RefSeq" id="XP_013399288.1">
    <property type="nucleotide sequence ID" value="XM_013543834.1"/>
</dbReference>
<keyword evidence="5 7" id="KW-0472">Membrane</keyword>
<evidence type="ECO:0000256" key="2">
    <source>
        <dbReference type="ARBA" id="ARBA00009565"/>
    </source>
</evidence>
<feature type="transmembrane region" description="Helical" evidence="7">
    <location>
        <begin position="163"/>
        <end position="184"/>
    </location>
</feature>
<feature type="compositionally biased region" description="Polar residues" evidence="6">
    <location>
        <begin position="280"/>
        <end position="290"/>
    </location>
</feature>
<dbReference type="KEGG" id="lak:106165581"/>
<comment type="subcellular location">
    <subcellularLocation>
        <location evidence="1">Membrane</location>
        <topology evidence="1">Multi-pass membrane protein</topology>
    </subcellularLocation>
</comment>
<feature type="region of interest" description="Disordered" evidence="6">
    <location>
        <begin position="231"/>
        <end position="290"/>
    </location>
</feature>
<keyword evidence="4 7" id="KW-1133">Transmembrane helix</keyword>
<feature type="transmembrane region" description="Helical" evidence="7">
    <location>
        <begin position="95"/>
        <end position="118"/>
    </location>
</feature>
<name>A0A1S3IMH4_LINAN</name>
<dbReference type="Pfam" id="PF04103">
    <property type="entry name" value="CD20"/>
    <property type="match status" value="1"/>
</dbReference>
<comment type="similarity">
    <text evidence="2">Belongs to the MS4A family.</text>
</comment>
<proteinExistence type="inferred from homology"/>
<keyword evidence="8" id="KW-1185">Reference proteome</keyword>
<dbReference type="InParanoid" id="A0A1S3IMH4"/>
<dbReference type="GO" id="GO:0016020">
    <property type="term" value="C:membrane"/>
    <property type="evidence" value="ECO:0007669"/>
    <property type="project" value="UniProtKB-SubCell"/>
</dbReference>
<dbReference type="AlphaFoldDB" id="A0A1S3IMH4"/>